<evidence type="ECO:0000256" key="8">
    <source>
        <dbReference type="SAM" id="Phobius"/>
    </source>
</evidence>
<dbReference type="PANTHER" id="PTHR42703">
    <property type="entry name" value="NADH DEHYDROGENASE"/>
    <property type="match status" value="1"/>
</dbReference>
<feature type="transmembrane region" description="Helical" evidence="8">
    <location>
        <begin position="280"/>
        <end position="300"/>
    </location>
</feature>
<proteinExistence type="inferred from homology"/>
<feature type="transmembrane region" description="Helical" evidence="8">
    <location>
        <begin position="20"/>
        <end position="38"/>
    </location>
</feature>
<keyword evidence="11" id="KW-1185">Reference proteome</keyword>
<evidence type="ECO:0000256" key="7">
    <source>
        <dbReference type="RuleBase" id="RU000320"/>
    </source>
</evidence>
<dbReference type="InterPro" id="IPR050586">
    <property type="entry name" value="CPA3_Na-H_Antiporter_D"/>
</dbReference>
<feature type="transmembrane region" description="Helical" evidence="8">
    <location>
        <begin position="123"/>
        <end position="141"/>
    </location>
</feature>
<keyword evidence="6 8" id="KW-0472">Membrane</keyword>
<evidence type="ECO:0000256" key="5">
    <source>
        <dbReference type="ARBA" id="ARBA00022989"/>
    </source>
</evidence>
<feature type="transmembrane region" description="Helical" evidence="8">
    <location>
        <begin position="45"/>
        <end position="67"/>
    </location>
</feature>
<dbReference type="Proteomes" id="UP000671868">
    <property type="component" value="Chromosome"/>
</dbReference>
<feature type="transmembrane region" description="Helical" evidence="8">
    <location>
        <begin position="423"/>
        <end position="442"/>
    </location>
</feature>
<reference evidence="10 11" key="1">
    <citation type="journal article" date="2021" name="Front. Microbiol.">
        <title>Aerobic Denitrification and Heterotrophic Sulfur Oxidation in the Genus Halomonas Revealed by Six Novel Species Characterizations and Genome-Based Analysis.</title>
        <authorList>
            <person name="Wang L."/>
            <person name="Shao Z."/>
        </authorList>
    </citation>
    <scope>NUCLEOTIDE SEQUENCE [LARGE SCALE GENOMIC DNA]</scope>
    <source>
        <strain evidence="10 11">MCCC 1A11059</strain>
    </source>
</reference>
<gene>
    <name evidence="10" type="ORF">HNO51_05350</name>
</gene>
<dbReference type="PANTHER" id="PTHR42703:SF1">
    <property type="entry name" value="NA(+)_H(+) ANTIPORTER SUBUNIT D1"/>
    <property type="match status" value="1"/>
</dbReference>
<organism evidence="10 11">
    <name type="scientific">Billgrantia sulfidoxydans</name>
    <dbReference type="NCBI Taxonomy" id="2733484"/>
    <lineage>
        <taxon>Bacteria</taxon>
        <taxon>Pseudomonadati</taxon>
        <taxon>Pseudomonadota</taxon>
        <taxon>Gammaproteobacteria</taxon>
        <taxon>Oceanospirillales</taxon>
        <taxon>Halomonadaceae</taxon>
        <taxon>Billgrantia</taxon>
    </lineage>
</organism>
<comment type="similarity">
    <text evidence="2">Belongs to the CPA3 antiporters (TC 2.A.63) subunit D family.</text>
</comment>
<feature type="transmembrane region" description="Helical" evidence="8">
    <location>
        <begin position="220"/>
        <end position="243"/>
    </location>
</feature>
<feature type="transmembrane region" description="Helical" evidence="8">
    <location>
        <begin position="320"/>
        <end position="342"/>
    </location>
</feature>
<evidence type="ECO:0000256" key="3">
    <source>
        <dbReference type="ARBA" id="ARBA00022475"/>
    </source>
</evidence>
<feature type="transmembrane region" description="Helical" evidence="8">
    <location>
        <begin position="354"/>
        <end position="373"/>
    </location>
</feature>
<keyword evidence="5 8" id="KW-1133">Transmembrane helix</keyword>
<keyword evidence="3" id="KW-1003">Cell membrane</keyword>
<evidence type="ECO:0000313" key="11">
    <source>
        <dbReference type="Proteomes" id="UP000671868"/>
    </source>
</evidence>
<feature type="transmembrane region" description="Helical" evidence="8">
    <location>
        <begin position="385"/>
        <end position="403"/>
    </location>
</feature>
<evidence type="ECO:0000256" key="4">
    <source>
        <dbReference type="ARBA" id="ARBA00022692"/>
    </source>
</evidence>
<feature type="transmembrane region" description="Helical" evidence="8">
    <location>
        <begin position="463"/>
        <end position="483"/>
    </location>
</feature>
<protein>
    <submittedName>
        <fullName evidence="10">NADH-ubiquinone oxidoreductase</fullName>
    </submittedName>
</protein>
<feature type="transmembrane region" description="Helical" evidence="8">
    <location>
        <begin position="147"/>
        <end position="166"/>
    </location>
</feature>
<evidence type="ECO:0000313" key="10">
    <source>
        <dbReference type="EMBL" id="QTP54159.1"/>
    </source>
</evidence>
<accession>A0ABX7W164</accession>
<feature type="domain" description="NADH:quinone oxidoreductase/Mrp antiporter transmembrane" evidence="9">
    <location>
        <begin position="142"/>
        <end position="436"/>
    </location>
</feature>
<dbReference type="EMBL" id="CP053381">
    <property type="protein sequence ID" value="QTP54159.1"/>
    <property type="molecule type" value="Genomic_DNA"/>
</dbReference>
<feature type="transmembrane region" description="Helical" evidence="8">
    <location>
        <begin position="255"/>
        <end position="274"/>
    </location>
</feature>
<dbReference type="PRINTS" id="PR01434">
    <property type="entry name" value="NADHDHGNASE5"/>
</dbReference>
<comment type="subcellular location">
    <subcellularLocation>
        <location evidence="1">Cell membrane</location>
        <topology evidence="1">Multi-pass membrane protein</topology>
    </subcellularLocation>
    <subcellularLocation>
        <location evidence="7">Membrane</location>
        <topology evidence="7">Multi-pass membrane protein</topology>
    </subcellularLocation>
</comment>
<dbReference type="Pfam" id="PF00361">
    <property type="entry name" value="Proton_antipo_M"/>
    <property type="match status" value="1"/>
</dbReference>
<name>A0ABX7W164_9GAMM</name>
<evidence type="ECO:0000256" key="1">
    <source>
        <dbReference type="ARBA" id="ARBA00004651"/>
    </source>
</evidence>
<sequence length="497" mass="51516">MIERLGLATDLSGQADAPLMLYAVLGLPLLLGLLGGVLRPARGWPVALVGLLPLSALGWLTAASAGGPGQSGTFEVGSLMLHWRLNGLTLVLLLLTQAIVLASALYAPSYLREMAQASRRGQAGFWPLLGVLAASLSLIWVAADLLLLYIGLEVMGLAVVGLLLLPGKADALVAGLRYLLLALVGSLAYLLGSALLLGAWGRLDLAGLAEAAEPGALPWVAVALLSAGLLLKAAVFPLHAWLVPVHGAAWIPISALHAGLVVKASFFIALQLWLVLVPAAASAAALIGVMAAGAVTWGGVMAWRAATLKEVVAWSTVSQLGYLLLAFPLLVGSGKAVAALAWDGTWLQLAAHGLAKAAMFLAAGNLILATGEARVEGLAGASRRFPISLLSFGMAAISLVGLPPSMGFTAKWLLLHAALAGGHWAWMAVLAIGTLLSAAYVFRIFRYSFIEDAPEYEYRRVPWGMELIALLLALAALLLGLAADWPLSLLRGAGGEP</sequence>
<evidence type="ECO:0000259" key="9">
    <source>
        <dbReference type="Pfam" id="PF00361"/>
    </source>
</evidence>
<evidence type="ECO:0000256" key="2">
    <source>
        <dbReference type="ARBA" id="ARBA00005346"/>
    </source>
</evidence>
<keyword evidence="4 7" id="KW-0812">Transmembrane</keyword>
<feature type="transmembrane region" description="Helical" evidence="8">
    <location>
        <begin position="87"/>
        <end position="111"/>
    </location>
</feature>
<evidence type="ECO:0000256" key="6">
    <source>
        <dbReference type="ARBA" id="ARBA00023136"/>
    </source>
</evidence>
<dbReference type="RefSeq" id="WP_209538669.1">
    <property type="nucleotide sequence ID" value="NZ_CP053381.1"/>
</dbReference>
<feature type="transmembrane region" description="Helical" evidence="8">
    <location>
        <begin position="178"/>
        <end position="200"/>
    </location>
</feature>
<dbReference type="InterPro" id="IPR001750">
    <property type="entry name" value="ND/Mrp_TM"/>
</dbReference>